<keyword evidence="2" id="KW-1185">Reference proteome</keyword>
<gene>
    <name evidence="1" type="ORF">V1478_001599</name>
</gene>
<sequence>MGQVSAANEEVYYIPHYVVIKESSVTTKLRVVFDISAKYNTKVSRNDTLKMGPNTQDGIYKLILRFRHPKRFISKKMLTVYQLNIVIYRILATLFLATRCLKQLTDDEKSFPRVVAMLKNDFL</sequence>
<dbReference type="Proteomes" id="UP001607302">
    <property type="component" value="Unassembled WGS sequence"/>
</dbReference>
<dbReference type="AlphaFoldDB" id="A0ABD2C1W2"/>
<accession>A0ABD2C1W2</accession>
<dbReference type="EMBL" id="JAUDFV010000025">
    <property type="protein sequence ID" value="KAL2739033.1"/>
    <property type="molecule type" value="Genomic_DNA"/>
</dbReference>
<evidence type="ECO:0000313" key="1">
    <source>
        <dbReference type="EMBL" id="KAL2739033.1"/>
    </source>
</evidence>
<proteinExistence type="predicted"/>
<name>A0ABD2C1W2_VESSQ</name>
<reference evidence="1 2" key="1">
    <citation type="journal article" date="2024" name="Ann. Entomol. Soc. Am.">
        <title>Genomic analyses of the southern and eastern yellowjacket wasps (Hymenoptera: Vespidae) reveal evolutionary signatures of social life.</title>
        <authorList>
            <person name="Catto M.A."/>
            <person name="Caine P.B."/>
            <person name="Orr S.E."/>
            <person name="Hunt B.G."/>
            <person name="Goodisman M.A.D."/>
        </authorList>
    </citation>
    <scope>NUCLEOTIDE SEQUENCE [LARGE SCALE GENOMIC DNA]</scope>
    <source>
        <strain evidence="1">233</strain>
        <tissue evidence="1">Head and thorax</tissue>
    </source>
</reference>
<organism evidence="1 2">
    <name type="scientific">Vespula squamosa</name>
    <name type="common">Southern yellow jacket</name>
    <name type="synonym">Wasp</name>
    <dbReference type="NCBI Taxonomy" id="30214"/>
    <lineage>
        <taxon>Eukaryota</taxon>
        <taxon>Metazoa</taxon>
        <taxon>Ecdysozoa</taxon>
        <taxon>Arthropoda</taxon>
        <taxon>Hexapoda</taxon>
        <taxon>Insecta</taxon>
        <taxon>Pterygota</taxon>
        <taxon>Neoptera</taxon>
        <taxon>Endopterygota</taxon>
        <taxon>Hymenoptera</taxon>
        <taxon>Apocrita</taxon>
        <taxon>Aculeata</taxon>
        <taxon>Vespoidea</taxon>
        <taxon>Vespidae</taxon>
        <taxon>Vespinae</taxon>
        <taxon>Vespula</taxon>
    </lineage>
</organism>
<evidence type="ECO:0000313" key="2">
    <source>
        <dbReference type="Proteomes" id="UP001607302"/>
    </source>
</evidence>
<comment type="caution">
    <text evidence="1">The sequence shown here is derived from an EMBL/GenBank/DDBJ whole genome shotgun (WGS) entry which is preliminary data.</text>
</comment>
<protein>
    <submittedName>
        <fullName evidence="1">Uncharacterized protein</fullName>
    </submittedName>
</protein>